<protein>
    <submittedName>
        <fullName evidence="2">TIGR02452 family protein</fullName>
    </submittedName>
</protein>
<dbReference type="RefSeq" id="WP_406787320.1">
    <property type="nucleotide sequence ID" value="NZ_JBJIAA010000007.1"/>
</dbReference>
<dbReference type="PANTHER" id="PTHR35596">
    <property type="entry name" value="DUF2263 DOMAIN-CONTAINING PROTEIN"/>
    <property type="match status" value="1"/>
</dbReference>
<dbReference type="Gene3D" id="3.40.220.10">
    <property type="entry name" value="Leucine Aminopeptidase, subunit E, domain 1"/>
    <property type="match status" value="1"/>
</dbReference>
<dbReference type="EMBL" id="JBJIAA010000007">
    <property type="protein sequence ID" value="MFL0250655.1"/>
    <property type="molecule type" value="Genomic_DNA"/>
</dbReference>
<dbReference type="InterPro" id="IPR019261">
    <property type="entry name" value="PARG_cat_microbial"/>
</dbReference>
<dbReference type="InterPro" id="IPR043472">
    <property type="entry name" value="Macro_dom-like"/>
</dbReference>
<dbReference type="PANTHER" id="PTHR35596:SF1">
    <property type="entry name" value="MICROBIAL-TYPE PARG CATALYTIC DOMAIN-CONTAINING PROTEIN"/>
    <property type="match status" value="1"/>
</dbReference>
<organism evidence="2 3">
    <name type="scientific">Clostridium neuense</name>
    <dbReference type="NCBI Taxonomy" id="1728934"/>
    <lineage>
        <taxon>Bacteria</taxon>
        <taxon>Bacillati</taxon>
        <taxon>Bacillota</taxon>
        <taxon>Clostridia</taxon>
        <taxon>Eubacteriales</taxon>
        <taxon>Clostridiaceae</taxon>
        <taxon>Clostridium</taxon>
    </lineage>
</organism>
<dbReference type="SUPFAM" id="SSF52949">
    <property type="entry name" value="Macro domain-like"/>
    <property type="match status" value="1"/>
</dbReference>
<proteinExistence type="predicted"/>
<dbReference type="InterPro" id="IPR012664">
    <property type="entry name" value="CHP02452"/>
</dbReference>
<dbReference type="Proteomes" id="UP001623592">
    <property type="component" value="Unassembled WGS sequence"/>
</dbReference>
<dbReference type="PIRSF" id="PIRSF014899">
    <property type="entry name" value="UCP014899"/>
    <property type="match status" value="1"/>
</dbReference>
<comment type="caution">
    <text evidence="2">The sequence shown here is derived from an EMBL/GenBank/DDBJ whole genome shotgun (WGS) entry which is preliminary data.</text>
</comment>
<dbReference type="Pfam" id="PF10021">
    <property type="entry name" value="PARG_cat_microb"/>
    <property type="match status" value="1"/>
</dbReference>
<evidence type="ECO:0000313" key="3">
    <source>
        <dbReference type="Proteomes" id="UP001623592"/>
    </source>
</evidence>
<sequence length="269" mass="29878">MRQYYKKIANETLAVINNGYYINSLKEKVDVKDLVNKAVKGTELIREFGTNKTSNGSFDKLKPVIVNNTTINTIIELRNSGISGNIVALNFASAKNPGGGFQTGANAQEESIARASSLYPCLIKCSEFYEFHRKQGSPLYSDKMIYSPDVPIFRDDSGKFLDKPVLCSFITSPAVNANVARGRGISESIINEAMNIRINKILKLAFSKNPSAVVLGAFGCGVFGNNPKEVSRMFASQLKENMKSSDVKIVFVIYDRNMTMIDIFRRELR</sequence>
<feature type="domain" description="Microbial-type PARG catalytic" evidence="1">
    <location>
        <begin position="9"/>
        <end position="155"/>
    </location>
</feature>
<reference evidence="2 3" key="1">
    <citation type="submission" date="2024-11" db="EMBL/GenBank/DDBJ databases">
        <authorList>
            <person name="Heng Y.C."/>
            <person name="Lim A.C.H."/>
            <person name="Lee J.K.Y."/>
            <person name="Kittelmann S."/>
        </authorList>
    </citation>
    <scope>NUCLEOTIDE SEQUENCE [LARGE SCALE GENOMIC DNA]</scope>
    <source>
        <strain evidence="2 3">WILCCON 0114</strain>
    </source>
</reference>
<dbReference type="NCBIfam" id="TIGR02452">
    <property type="entry name" value="TIGR02452 family protein"/>
    <property type="match status" value="1"/>
</dbReference>
<gene>
    <name evidence="2" type="ORF">ACJDT4_09505</name>
</gene>
<keyword evidence="3" id="KW-1185">Reference proteome</keyword>
<evidence type="ECO:0000313" key="2">
    <source>
        <dbReference type="EMBL" id="MFL0250655.1"/>
    </source>
</evidence>
<accession>A0ABW8TG51</accession>
<name>A0ABW8TG51_9CLOT</name>
<evidence type="ECO:0000259" key="1">
    <source>
        <dbReference type="Pfam" id="PF10021"/>
    </source>
</evidence>